<evidence type="ECO:0000313" key="1">
    <source>
        <dbReference type="EMBL" id="KAH1098523.1"/>
    </source>
</evidence>
<dbReference type="Proteomes" id="UP000828251">
    <property type="component" value="Unassembled WGS sequence"/>
</dbReference>
<organism evidence="1 2">
    <name type="scientific">Gossypium stocksii</name>
    <dbReference type="NCBI Taxonomy" id="47602"/>
    <lineage>
        <taxon>Eukaryota</taxon>
        <taxon>Viridiplantae</taxon>
        <taxon>Streptophyta</taxon>
        <taxon>Embryophyta</taxon>
        <taxon>Tracheophyta</taxon>
        <taxon>Spermatophyta</taxon>
        <taxon>Magnoliopsida</taxon>
        <taxon>eudicotyledons</taxon>
        <taxon>Gunneridae</taxon>
        <taxon>Pentapetalae</taxon>
        <taxon>rosids</taxon>
        <taxon>malvids</taxon>
        <taxon>Malvales</taxon>
        <taxon>Malvaceae</taxon>
        <taxon>Malvoideae</taxon>
        <taxon>Gossypium</taxon>
    </lineage>
</organism>
<gene>
    <name evidence="1" type="ORF">J1N35_015444</name>
</gene>
<keyword evidence="2" id="KW-1185">Reference proteome</keyword>
<accession>A0A9D4A8K7</accession>
<dbReference type="EMBL" id="JAIQCV010000005">
    <property type="protein sequence ID" value="KAH1098523.1"/>
    <property type="molecule type" value="Genomic_DNA"/>
</dbReference>
<sequence>MLSALENREGNLEESLGDMKVTLELIEGCTYGFDLMEEKIREFVLDSLGANAENMNGLVHSTVKNLAERGNALEDMVLAMKKEIEELKGEFTIYKAALSNGMLNSRPKQQATDVPKLDKFQSILLMFLSCGGYTENETRVQLCHLTPQDTVRQYVWAFSKLMLQISDLSKKEASYWFENGLKPWAIHELHRQGIIELTIAMTEAKTFVELGPMKDKLE</sequence>
<reference evidence="1 2" key="1">
    <citation type="journal article" date="2021" name="Plant Biotechnol. J.">
        <title>Multi-omics assisted identification of the key and species-specific regulatory components of drought-tolerant mechanisms in Gossypium stocksii.</title>
        <authorList>
            <person name="Yu D."/>
            <person name="Ke L."/>
            <person name="Zhang D."/>
            <person name="Wu Y."/>
            <person name="Sun Y."/>
            <person name="Mei J."/>
            <person name="Sun J."/>
            <person name="Sun Y."/>
        </authorList>
    </citation>
    <scope>NUCLEOTIDE SEQUENCE [LARGE SCALE GENOMIC DNA]</scope>
    <source>
        <strain evidence="2">cv. E1</strain>
        <tissue evidence="1">Leaf</tissue>
    </source>
</reference>
<comment type="caution">
    <text evidence="1">The sequence shown here is derived from an EMBL/GenBank/DDBJ whole genome shotgun (WGS) entry which is preliminary data.</text>
</comment>
<evidence type="ECO:0000313" key="2">
    <source>
        <dbReference type="Proteomes" id="UP000828251"/>
    </source>
</evidence>
<dbReference type="AlphaFoldDB" id="A0A9D4A8K7"/>
<protein>
    <submittedName>
        <fullName evidence="1">Uncharacterized protein</fullName>
    </submittedName>
</protein>
<name>A0A9D4A8K7_9ROSI</name>
<proteinExistence type="predicted"/>
<dbReference type="OrthoDB" id="992209at2759"/>